<dbReference type="GO" id="GO:0043829">
    <property type="term" value="F:tRNA-specific adenosine-37 deaminase activity"/>
    <property type="evidence" value="ECO:0007669"/>
    <property type="project" value="TreeGrafter"/>
</dbReference>
<name>A0A162YE83_DIDRA</name>
<keyword evidence="3" id="KW-1185">Reference proteome</keyword>
<protein>
    <submittedName>
        <fullName evidence="2">Adenosine deaminase</fullName>
    </submittedName>
</protein>
<reference evidence="2 3" key="1">
    <citation type="journal article" date="2016" name="Sci. Rep.">
        <title>Draft genome sequencing and secretome analysis of fungal phytopathogen Ascochyta rabiei provides insight into the necrotrophic effector repertoire.</title>
        <authorList>
            <person name="Verma S."/>
            <person name="Gazara R.K."/>
            <person name="Nizam S."/>
            <person name="Parween S."/>
            <person name="Chattopadhyay D."/>
            <person name="Verma P.K."/>
        </authorList>
    </citation>
    <scope>NUCLEOTIDE SEQUENCE [LARGE SCALE GENOMIC DNA]</scope>
    <source>
        <strain evidence="2 3">ArDII</strain>
    </source>
</reference>
<dbReference type="Pfam" id="PF02137">
    <property type="entry name" value="A_deamin"/>
    <property type="match status" value="1"/>
</dbReference>
<evidence type="ECO:0000313" key="2">
    <source>
        <dbReference type="EMBL" id="KZM19994.1"/>
    </source>
</evidence>
<dbReference type="SMART" id="SM00552">
    <property type="entry name" value="ADEAMc"/>
    <property type="match status" value="1"/>
</dbReference>
<evidence type="ECO:0000259" key="1">
    <source>
        <dbReference type="PROSITE" id="PS50141"/>
    </source>
</evidence>
<dbReference type="PROSITE" id="PS50141">
    <property type="entry name" value="A_DEAMIN_EDITASE"/>
    <property type="match status" value="1"/>
</dbReference>
<dbReference type="GO" id="GO:0003723">
    <property type="term" value="F:RNA binding"/>
    <property type="evidence" value="ECO:0007669"/>
    <property type="project" value="InterPro"/>
</dbReference>
<organism evidence="2 3">
    <name type="scientific">Didymella rabiei</name>
    <name type="common">Chickpea ascochyta blight fungus</name>
    <name type="synonym">Mycosphaerella rabiei</name>
    <dbReference type="NCBI Taxonomy" id="5454"/>
    <lineage>
        <taxon>Eukaryota</taxon>
        <taxon>Fungi</taxon>
        <taxon>Dikarya</taxon>
        <taxon>Ascomycota</taxon>
        <taxon>Pezizomycotina</taxon>
        <taxon>Dothideomycetes</taxon>
        <taxon>Pleosporomycetidae</taxon>
        <taxon>Pleosporales</taxon>
        <taxon>Pleosporineae</taxon>
        <taxon>Didymellaceae</taxon>
        <taxon>Ascochyta</taxon>
    </lineage>
</organism>
<dbReference type="PANTHER" id="PTHR47803:SF1">
    <property type="entry name" value="TRNA-SPECIFIC ADENOSINE DEAMINASE 1"/>
    <property type="match status" value="1"/>
</dbReference>
<comment type="caution">
    <text evidence="2">The sequence shown here is derived from an EMBL/GenBank/DDBJ whole genome shotgun (WGS) entry which is preliminary data.</text>
</comment>
<feature type="domain" description="A to I editase" evidence="1">
    <location>
        <begin position="108"/>
        <end position="436"/>
    </location>
</feature>
<dbReference type="EMBL" id="JYNV01000288">
    <property type="protein sequence ID" value="KZM19994.1"/>
    <property type="molecule type" value="Genomic_DNA"/>
</dbReference>
<dbReference type="Proteomes" id="UP000076837">
    <property type="component" value="Unassembled WGS sequence"/>
</dbReference>
<dbReference type="InterPro" id="IPR002466">
    <property type="entry name" value="A_deamin"/>
</dbReference>
<gene>
    <name evidence="2" type="ORF">ST47_g8871</name>
</gene>
<proteinExistence type="predicted"/>
<evidence type="ECO:0000313" key="3">
    <source>
        <dbReference type="Proteomes" id="UP000076837"/>
    </source>
</evidence>
<dbReference type="STRING" id="5454.A0A162YE83"/>
<accession>A0A162YE83</accession>
<dbReference type="PANTHER" id="PTHR47803">
    <property type="entry name" value="TRNA-SPECIFIC ADENOSINE DEAMINASE 1"/>
    <property type="match status" value="1"/>
</dbReference>
<dbReference type="InterPro" id="IPR042935">
    <property type="entry name" value="Tad1"/>
</dbReference>
<sequence>MTPHPDAIADCVLSAFAQLPEKRKPRPRSDGSREWVPMSGIVLANGNHPASGTRLVACAYRTAKMAGSHASPWAQGSPLPTTSGNALGVVHGFVYHGVGRPATSADESLRTGMKCLPHNKLSAANGNILHDWHAEVVAVRTFNRFLLDECLLISTPPFAHSSFIRQRSTSERSEHEPQPFTIRENVQIHMYCSEAPCGDASMELTMDAQEDATPWTSAPPTISAASDGNGVPAEGAGALRGRSNFSLLGAVRCKPSRPDAPPTLSKSCTDKLTMKQAVSLLSSVTSTLLSPTNAYIHSLILPESQYVPAACERAFSRTGRLKSLTDETIQSWKGGYRWQPMTVRPTKREFLWSRRSVAVSDKAVASNLSAAWTPAWQETLIGGVLQGRKQLDPRGASSICRRRVWSLAVQIAGLAGRPAVLEALTKSTYGDVKASALLTSRRTVKNDTQVQALGGWVQNTGDSSFPSS</sequence>
<dbReference type="GO" id="GO:0002100">
    <property type="term" value="P:tRNA wobble adenosine to inosine editing"/>
    <property type="evidence" value="ECO:0007669"/>
    <property type="project" value="InterPro"/>
</dbReference>
<dbReference type="AlphaFoldDB" id="A0A162YE83"/>